<dbReference type="RefSeq" id="WP_090171854.1">
    <property type="nucleotide sequence ID" value="NZ_FMXR01000005.1"/>
</dbReference>
<organism evidence="1 2">
    <name type="scientific">Eubacterium oxidoreducens</name>
    <dbReference type="NCBI Taxonomy" id="1732"/>
    <lineage>
        <taxon>Bacteria</taxon>
        <taxon>Bacillati</taxon>
        <taxon>Bacillota</taxon>
        <taxon>Clostridia</taxon>
        <taxon>Eubacteriales</taxon>
        <taxon>Eubacteriaceae</taxon>
        <taxon>Eubacterium</taxon>
    </lineage>
</organism>
<evidence type="ECO:0000313" key="1">
    <source>
        <dbReference type="EMBL" id="SDB06966.1"/>
    </source>
</evidence>
<dbReference type="EMBL" id="FMXR01000005">
    <property type="protein sequence ID" value="SDB06966.1"/>
    <property type="molecule type" value="Genomic_DNA"/>
</dbReference>
<reference evidence="1 2" key="1">
    <citation type="submission" date="2016-10" db="EMBL/GenBank/DDBJ databases">
        <authorList>
            <person name="de Groot N.N."/>
        </authorList>
    </citation>
    <scope>NUCLEOTIDE SEQUENCE [LARGE SCALE GENOMIC DNA]</scope>
    <source>
        <strain evidence="1 2">DSM 3217</strain>
    </source>
</reference>
<gene>
    <name evidence="1" type="ORF">SAMN02910417_00502</name>
</gene>
<keyword evidence="2" id="KW-1185">Reference proteome</keyword>
<dbReference type="AlphaFoldDB" id="A0A1G6AF93"/>
<protein>
    <submittedName>
        <fullName evidence="1">Uncharacterized protein</fullName>
    </submittedName>
</protein>
<dbReference type="STRING" id="1732.SAMN02910417_00502"/>
<evidence type="ECO:0000313" key="2">
    <source>
        <dbReference type="Proteomes" id="UP000199228"/>
    </source>
</evidence>
<accession>A0A1G6AF93</accession>
<proteinExistence type="predicted"/>
<dbReference type="Proteomes" id="UP000199228">
    <property type="component" value="Unassembled WGS sequence"/>
</dbReference>
<name>A0A1G6AF93_EUBOX</name>
<sequence length="131" mass="15684">MKVRRLETVYRSKEMKEAVERYWENIVEYVKKVSVEDVDAIVVEVEDDYGSRFTIQIFQGVIEVVRRNGIFTRNYSDNEREFRTNGVQLVGGIPEDDKNLIVRGWREIHKEIHKELELREHIKSGKVEWEE</sequence>